<protein>
    <submittedName>
        <fullName evidence="1">Uncharacterized protein</fullName>
    </submittedName>
</protein>
<reference evidence="1" key="1">
    <citation type="submission" date="2022-10" db="EMBL/GenBank/DDBJ databases">
        <title>The complete genomes of actinobacterial strains from the NBC collection.</title>
        <authorList>
            <person name="Joergensen T.S."/>
            <person name="Alvarez Arevalo M."/>
            <person name="Sterndorff E.B."/>
            <person name="Faurdal D."/>
            <person name="Vuksanovic O."/>
            <person name="Mourched A.-S."/>
            <person name="Charusanti P."/>
            <person name="Shaw S."/>
            <person name="Blin K."/>
            <person name="Weber T."/>
        </authorList>
    </citation>
    <scope>NUCLEOTIDE SEQUENCE</scope>
    <source>
        <strain evidence="1">NBC_00003</strain>
    </source>
</reference>
<gene>
    <name evidence="1" type="ORF">OG549_16725</name>
</gene>
<accession>A0AAU2V4B8</accession>
<proteinExistence type="predicted"/>
<dbReference type="EMBL" id="CP108318">
    <property type="protein sequence ID" value="WTW62168.1"/>
    <property type="molecule type" value="Genomic_DNA"/>
</dbReference>
<sequence length="193" mass="21507">MYKFEFELLKYSNKKETGHAGLVGPFGHVTTKLPKTTFWRGKGVTGCSEVQLDGEHLPHTLYRCDASAVRPTLEMGHLSIEGTEVPFDFNRRAFRNKSRALTIRWADRDYRYSVLQLDRRFALERSGAHIGFDRRKSSTGKGTSSFGVGTGNVDSIDLALAIIFEEVDTTALTSLGATSAAINKIYNLPRSNE</sequence>
<name>A0AAU2V4B8_9ACTN</name>
<dbReference type="AlphaFoldDB" id="A0AAU2V4B8"/>
<organism evidence="1">
    <name type="scientific">Streptomyces sp. NBC_00003</name>
    <dbReference type="NCBI Taxonomy" id="2903608"/>
    <lineage>
        <taxon>Bacteria</taxon>
        <taxon>Bacillati</taxon>
        <taxon>Actinomycetota</taxon>
        <taxon>Actinomycetes</taxon>
        <taxon>Kitasatosporales</taxon>
        <taxon>Streptomycetaceae</taxon>
        <taxon>Streptomyces</taxon>
    </lineage>
</organism>
<evidence type="ECO:0000313" key="1">
    <source>
        <dbReference type="EMBL" id="WTW62168.1"/>
    </source>
</evidence>